<proteinExistence type="predicted"/>
<name>A0ACB8DYA5_DERSI</name>
<gene>
    <name evidence="1" type="ORF">HPB49_009043</name>
</gene>
<keyword evidence="2" id="KW-1185">Reference proteome</keyword>
<evidence type="ECO:0000313" key="1">
    <source>
        <dbReference type="EMBL" id="KAH7979321.1"/>
    </source>
</evidence>
<reference evidence="1" key="1">
    <citation type="submission" date="2020-05" db="EMBL/GenBank/DDBJ databases">
        <title>Large-scale comparative analyses of tick genomes elucidate their genetic diversity and vector capacities.</title>
        <authorList>
            <person name="Jia N."/>
            <person name="Wang J."/>
            <person name="Shi W."/>
            <person name="Du L."/>
            <person name="Sun Y."/>
            <person name="Zhan W."/>
            <person name="Jiang J."/>
            <person name="Wang Q."/>
            <person name="Zhang B."/>
            <person name="Ji P."/>
            <person name="Sakyi L.B."/>
            <person name="Cui X."/>
            <person name="Yuan T."/>
            <person name="Jiang B."/>
            <person name="Yang W."/>
            <person name="Lam T.T.-Y."/>
            <person name="Chang Q."/>
            <person name="Ding S."/>
            <person name="Wang X."/>
            <person name="Zhu J."/>
            <person name="Ruan X."/>
            <person name="Zhao L."/>
            <person name="Wei J."/>
            <person name="Que T."/>
            <person name="Du C."/>
            <person name="Cheng J."/>
            <person name="Dai P."/>
            <person name="Han X."/>
            <person name="Huang E."/>
            <person name="Gao Y."/>
            <person name="Liu J."/>
            <person name="Shao H."/>
            <person name="Ye R."/>
            <person name="Li L."/>
            <person name="Wei W."/>
            <person name="Wang X."/>
            <person name="Wang C."/>
            <person name="Yang T."/>
            <person name="Huo Q."/>
            <person name="Li W."/>
            <person name="Guo W."/>
            <person name="Chen H."/>
            <person name="Zhou L."/>
            <person name="Ni X."/>
            <person name="Tian J."/>
            <person name="Zhou Y."/>
            <person name="Sheng Y."/>
            <person name="Liu T."/>
            <person name="Pan Y."/>
            <person name="Xia L."/>
            <person name="Li J."/>
            <person name="Zhao F."/>
            <person name="Cao W."/>
        </authorList>
    </citation>
    <scope>NUCLEOTIDE SEQUENCE</scope>
    <source>
        <strain evidence="1">Dsil-2018</strain>
    </source>
</reference>
<dbReference type="Proteomes" id="UP000821865">
    <property type="component" value="Chromosome 1"/>
</dbReference>
<sequence length="229" mass="26714">MQRAARLRYRDFVFYSVQPGSARAPRSTMLMDPRRQRRSNGSFCDVVPWSGHLRKYAAYLVGNWPSLCLPVKQLISDLRYHRSILSHRWVNHDMSYLASMANGYFLLAELSIWNEFLSVINFKLRDVTPGQVALVCLRGRLVSVVSNVQRRHSFGLVHWLLMEYCCIKFVELCESNTFRNNFLFLDGFWLGCNLGHVKLCGYLLDDYLPIRNSSTRSAPRPPRSTRWRS</sequence>
<protein>
    <submittedName>
        <fullName evidence="1">Uncharacterized protein</fullName>
    </submittedName>
</protein>
<comment type="caution">
    <text evidence="1">The sequence shown here is derived from an EMBL/GenBank/DDBJ whole genome shotgun (WGS) entry which is preliminary data.</text>
</comment>
<evidence type="ECO:0000313" key="2">
    <source>
        <dbReference type="Proteomes" id="UP000821865"/>
    </source>
</evidence>
<dbReference type="EMBL" id="CM023470">
    <property type="protein sequence ID" value="KAH7979321.1"/>
    <property type="molecule type" value="Genomic_DNA"/>
</dbReference>
<organism evidence="1 2">
    <name type="scientific">Dermacentor silvarum</name>
    <name type="common">Tick</name>
    <dbReference type="NCBI Taxonomy" id="543639"/>
    <lineage>
        <taxon>Eukaryota</taxon>
        <taxon>Metazoa</taxon>
        <taxon>Ecdysozoa</taxon>
        <taxon>Arthropoda</taxon>
        <taxon>Chelicerata</taxon>
        <taxon>Arachnida</taxon>
        <taxon>Acari</taxon>
        <taxon>Parasitiformes</taxon>
        <taxon>Ixodida</taxon>
        <taxon>Ixodoidea</taxon>
        <taxon>Ixodidae</taxon>
        <taxon>Rhipicephalinae</taxon>
        <taxon>Dermacentor</taxon>
    </lineage>
</organism>
<accession>A0ACB8DYA5</accession>